<feature type="compositionally biased region" description="Low complexity" evidence="2">
    <location>
        <begin position="942"/>
        <end position="953"/>
    </location>
</feature>
<name>A0A8B6EB77_MYTGA</name>
<feature type="domain" description="SUZ" evidence="4">
    <location>
        <begin position="281"/>
        <end position="358"/>
    </location>
</feature>
<evidence type="ECO:0000313" key="6">
    <source>
        <dbReference type="Proteomes" id="UP000596742"/>
    </source>
</evidence>
<feature type="compositionally biased region" description="Low complexity" evidence="2">
    <location>
        <begin position="400"/>
        <end position="409"/>
    </location>
</feature>
<evidence type="ECO:0000313" key="5">
    <source>
        <dbReference type="EMBL" id="VDI31175.1"/>
    </source>
</evidence>
<dbReference type="CDD" id="cd02642">
    <property type="entry name" value="R3H_encore_like"/>
    <property type="match status" value="1"/>
</dbReference>
<comment type="caution">
    <text evidence="5">The sequence shown here is derived from an EMBL/GenBank/DDBJ whole genome shotgun (WGS) entry which is preliminary data.</text>
</comment>
<feature type="region of interest" description="Disordered" evidence="2">
    <location>
        <begin position="383"/>
        <end position="434"/>
    </location>
</feature>
<feature type="compositionally biased region" description="Polar residues" evidence="2">
    <location>
        <begin position="79"/>
        <end position="91"/>
    </location>
</feature>
<dbReference type="InterPro" id="IPR036867">
    <property type="entry name" value="R3H_dom_sf"/>
</dbReference>
<dbReference type="AlphaFoldDB" id="A0A8B6EB77"/>
<dbReference type="PANTHER" id="PTHR15672:SF8">
    <property type="entry name" value="PROTEIN ENCORE"/>
    <property type="match status" value="1"/>
</dbReference>
<protein>
    <recommendedName>
        <fullName evidence="7">cAMP-regulated phosphoprotein 21</fullName>
    </recommendedName>
</protein>
<keyword evidence="6" id="KW-1185">Reference proteome</keyword>
<dbReference type="Pfam" id="PF12752">
    <property type="entry name" value="SUZ"/>
    <property type="match status" value="1"/>
</dbReference>
<evidence type="ECO:0008006" key="7">
    <source>
        <dbReference type="Google" id="ProtNLM"/>
    </source>
</evidence>
<accession>A0A8B6EB77</accession>
<feature type="region of interest" description="Disordered" evidence="2">
    <location>
        <begin position="165"/>
        <end position="195"/>
    </location>
</feature>
<organism evidence="5 6">
    <name type="scientific">Mytilus galloprovincialis</name>
    <name type="common">Mediterranean mussel</name>
    <dbReference type="NCBI Taxonomy" id="29158"/>
    <lineage>
        <taxon>Eukaryota</taxon>
        <taxon>Metazoa</taxon>
        <taxon>Spiralia</taxon>
        <taxon>Lophotrochozoa</taxon>
        <taxon>Mollusca</taxon>
        <taxon>Bivalvia</taxon>
        <taxon>Autobranchia</taxon>
        <taxon>Pteriomorphia</taxon>
        <taxon>Mytilida</taxon>
        <taxon>Mytiloidea</taxon>
        <taxon>Mytilidae</taxon>
        <taxon>Mytilinae</taxon>
        <taxon>Mytilus</taxon>
    </lineage>
</organism>
<dbReference type="SUPFAM" id="SSF82708">
    <property type="entry name" value="R3H domain"/>
    <property type="match status" value="1"/>
</dbReference>
<proteinExistence type="predicted"/>
<feature type="region of interest" description="Disordered" evidence="2">
    <location>
        <begin position="67"/>
        <end position="130"/>
    </location>
</feature>
<dbReference type="SMART" id="SM00393">
    <property type="entry name" value="R3H"/>
    <property type="match status" value="1"/>
</dbReference>
<dbReference type="PROSITE" id="PS51061">
    <property type="entry name" value="R3H"/>
    <property type="match status" value="1"/>
</dbReference>
<feature type="compositionally biased region" description="Polar residues" evidence="2">
    <location>
        <begin position="111"/>
        <end position="127"/>
    </location>
</feature>
<evidence type="ECO:0000259" key="4">
    <source>
        <dbReference type="PROSITE" id="PS51673"/>
    </source>
</evidence>
<evidence type="ECO:0000256" key="1">
    <source>
        <dbReference type="ARBA" id="ARBA00022553"/>
    </source>
</evidence>
<feature type="region of interest" description="Disordered" evidence="2">
    <location>
        <begin position="942"/>
        <end position="994"/>
    </location>
</feature>
<dbReference type="Gene3D" id="3.30.1370.50">
    <property type="entry name" value="R3H-like domain"/>
    <property type="match status" value="1"/>
</dbReference>
<dbReference type="PROSITE" id="PS51673">
    <property type="entry name" value="SUZ"/>
    <property type="match status" value="1"/>
</dbReference>
<dbReference type="InterPro" id="IPR001374">
    <property type="entry name" value="R3H_dom"/>
</dbReference>
<dbReference type="PANTHER" id="PTHR15672">
    <property type="entry name" value="CAMP-REGULATED PHOSPHOPROTEIN 21 RELATED R3H DOMAIN CONTAINING PROTEIN"/>
    <property type="match status" value="1"/>
</dbReference>
<dbReference type="GO" id="GO:0003676">
    <property type="term" value="F:nucleic acid binding"/>
    <property type="evidence" value="ECO:0007669"/>
    <property type="project" value="UniProtKB-UniRule"/>
</dbReference>
<keyword evidence="1" id="KW-0597">Phosphoprotein</keyword>
<feature type="compositionally biased region" description="Low complexity" evidence="2">
    <location>
        <begin position="172"/>
        <end position="186"/>
    </location>
</feature>
<dbReference type="OrthoDB" id="278430at2759"/>
<feature type="compositionally biased region" description="Basic and acidic residues" evidence="2">
    <location>
        <begin position="92"/>
        <end position="103"/>
    </location>
</feature>
<dbReference type="InterPro" id="IPR024771">
    <property type="entry name" value="SUZ"/>
</dbReference>
<feature type="compositionally biased region" description="Polar residues" evidence="2">
    <location>
        <begin position="954"/>
        <end position="966"/>
    </location>
</feature>
<evidence type="ECO:0000259" key="3">
    <source>
        <dbReference type="PROSITE" id="PS51061"/>
    </source>
</evidence>
<feature type="compositionally biased region" description="Low complexity" evidence="2">
    <location>
        <begin position="588"/>
        <end position="598"/>
    </location>
</feature>
<evidence type="ECO:0000256" key="2">
    <source>
        <dbReference type="SAM" id="MobiDB-lite"/>
    </source>
</evidence>
<dbReference type="Pfam" id="PF01424">
    <property type="entry name" value="R3H"/>
    <property type="match status" value="1"/>
</dbReference>
<dbReference type="InterPro" id="IPR051937">
    <property type="entry name" value="R3H_domain_containing"/>
</dbReference>
<sequence length="1083" mass="119361">MVATNDKAPNLWVDLDCENADKAHDLQVVTDSDNYCQGSVLTNYFFHMTMATDQKVDCRNNKVPLRKQSEIEDVEEQETSPGSDQSDATITTDKELVSVEPRDSSPPAEDVSQNNSSECNHVQNNPKQGKLTRSKAFEITSPPLEQQNLLESPSNGMLTKSLSASKLEKHGSQSSEAGTSSSLSRDSSFDKSPYKDSTGIDLEEFIRKTLNKTQKDRSMLLKLETDINNFINEPKHHYLKFPQMSSYDRMLVHRISAFFGLDHNVDQTGKCVIVNKTSNTRVPDFSFREHIESGEPGHLSLRKPKMIMKRSVNSLDDRESHYKLSARSLGDTRGKAKSFEERKEQYEKVRSKIFKSVDDSGLQVEAFTEEEMAITQIYKADGAPVRPSSLSRNAEGNHLGSSTDSSGYGTDDRSSSRVRGLPKANSFGGITHVNQKQGGIHKGYSMNKADSFNCGMSMSMGGQRGIPTPPGSRTDSSPLSRCSSSGPVQSPIQGIFPGQGGQQVYIVATDLNNIPPGSVILDPRTGHPYSNSDGSVYHHTPGHPPPQHTTMVQQQQQMPPEMWTNVPQPECQGVPEVCHHLSSLNLSQQSSLSHQNSLDSTGEPPGCQTSLQGGQQIVMATQPQMQTVFSQQGPTAQGQFYPCPQNMQTSNVRYMYPVQTSMAQGQPSVAVDNQTIIQSAPFQSQMTTGYPNYQGNTVQSVETVNQSSFPIHGASDSYQTYPVQYPSQSTCNYGQMQSTLYYSNVPTSSPQMGLIYNGNQGQFQSQIQPSQTNPPLAMQGSTPMLNMGQPVAVGNVQTPNTHNYMYQTMAQVGQPQQQQRTPNPQIVQIPNVQVHNPTQTVPIIRNMQMNMQIPTQVGGIQQQQGLVAGQPSQVTVSAKNLTVEGTMPKYELENKDCAMGNFGGQVVAGPPARQFVPGFRTATQITDCRLLGQQTFRPQQQVQIHQQSYVQPQKQKSTGTTYSNKQQKLRKSRSRENDSSPHQSIDSNDSQTGHILEVCDLPDTMMRSEADKLLKDLVTSGAQIQFIHPENIQYQNEVGSLPVSAFHKILAIYPSSSGANQILKTHSNSKYKLRPSTLDNIGV</sequence>
<feature type="region of interest" description="Disordered" evidence="2">
    <location>
        <begin position="462"/>
        <end position="488"/>
    </location>
</feature>
<reference evidence="5" key="1">
    <citation type="submission" date="2018-11" db="EMBL/GenBank/DDBJ databases">
        <authorList>
            <person name="Alioto T."/>
            <person name="Alioto T."/>
        </authorList>
    </citation>
    <scope>NUCLEOTIDE SEQUENCE</scope>
</reference>
<dbReference type="Proteomes" id="UP000596742">
    <property type="component" value="Unassembled WGS sequence"/>
</dbReference>
<feature type="domain" description="R3H" evidence="3">
    <location>
        <begin position="217"/>
        <end position="280"/>
    </location>
</feature>
<feature type="compositionally biased region" description="Polar residues" evidence="2">
    <location>
        <begin position="980"/>
        <end position="993"/>
    </location>
</feature>
<feature type="compositionally biased region" description="Low complexity" evidence="2">
    <location>
        <begin position="472"/>
        <end position="488"/>
    </location>
</feature>
<gene>
    <name evidence="5" type="ORF">MGAL_10B049318</name>
</gene>
<feature type="region of interest" description="Disordered" evidence="2">
    <location>
        <begin position="588"/>
        <end position="607"/>
    </location>
</feature>
<dbReference type="EMBL" id="UYJE01004766">
    <property type="protein sequence ID" value="VDI31175.1"/>
    <property type="molecule type" value="Genomic_DNA"/>
</dbReference>